<accession>A0A1M5SB41</accession>
<sequence length="148" mass="17001">MDVEKIKADFQIESSAIKNVILKVKHVPDKGEKITYHLDVDYNILNLEESDSAYHGDLELFIEIKAKSGRKNILEIKLETEAHFKGNKKKISYEQFRDMLELNGLATLSHLSRSYILAFTALSGINPPVRMPLLNIHALREMKNIEKH</sequence>
<dbReference type="OrthoDB" id="1716470at2"/>
<dbReference type="EMBL" id="FQWY01000076">
    <property type="protein sequence ID" value="SHH35716.1"/>
    <property type="molecule type" value="Genomic_DNA"/>
</dbReference>
<protein>
    <recommendedName>
        <fullName evidence="3">Preprotein translocase subunit SecB</fullName>
    </recommendedName>
</protein>
<keyword evidence="2" id="KW-1185">Reference proteome</keyword>
<reference evidence="2" key="1">
    <citation type="submission" date="2016-11" db="EMBL/GenBank/DDBJ databases">
        <authorList>
            <person name="Varghese N."/>
            <person name="Submissions S."/>
        </authorList>
    </citation>
    <scope>NUCLEOTIDE SEQUENCE [LARGE SCALE GENOMIC DNA]</scope>
    <source>
        <strain evidence="2">DSM 11003</strain>
    </source>
</reference>
<dbReference type="AlphaFoldDB" id="A0A1M5SB41"/>
<gene>
    <name evidence="1" type="ORF">SAMN02745221_02197</name>
</gene>
<proteinExistence type="predicted"/>
<evidence type="ECO:0000313" key="2">
    <source>
        <dbReference type="Proteomes" id="UP000242329"/>
    </source>
</evidence>
<dbReference type="Gene3D" id="3.10.420.10">
    <property type="entry name" value="SecB-like"/>
    <property type="match status" value="1"/>
</dbReference>
<dbReference type="RefSeq" id="WP_073093598.1">
    <property type="nucleotide sequence ID" value="NZ_FQWY01000076.1"/>
</dbReference>
<dbReference type="STRING" id="1123382.SAMN02745221_02197"/>
<dbReference type="SUPFAM" id="SSF54611">
    <property type="entry name" value="SecB-like"/>
    <property type="match status" value="1"/>
</dbReference>
<organism evidence="1 2">
    <name type="scientific">Thermosyntropha lipolytica DSM 11003</name>
    <dbReference type="NCBI Taxonomy" id="1123382"/>
    <lineage>
        <taxon>Bacteria</taxon>
        <taxon>Bacillati</taxon>
        <taxon>Bacillota</taxon>
        <taxon>Clostridia</taxon>
        <taxon>Eubacteriales</taxon>
        <taxon>Syntrophomonadaceae</taxon>
        <taxon>Thermosyntropha</taxon>
    </lineage>
</organism>
<dbReference type="InterPro" id="IPR035958">
    <property type="entry name" value="SecB-like_sf"/>
</dbReference>
<name>A0A1M5SB41_9FIRM</name>
<evidence type="ECO:0000313" key="1">
    <source>
        <dbReference type="EMBL" id="SHH35716.1"/>
    </source>
</evidence>
<evidence type="ECO:0008006" key="3">
    <source>
        <dbReference type="Google" id="ProtNLM"/>
    </source>
</evidence>
<dbReference type="Proteomes" id="UP000242329">
    <property type="component" value="Unassembled WGS sequence"/>
</dbReference>